<evidence type="ECO:0000313" key="2">
    <source>
        <dbReference type="Proteomes" id="UP000013827"/>
    </source>
</evidence>
<organism evidence="1 2">
    <name type="scientific">Emiliania huxleyi (strain CCMP1516)</name>
    <dbReference type="NCBI Taxonomy" id="280463"/>
    <lineage>
        <taxon>Eukaryota</taxon>
        <taxon>Haptista</taxon>
        <taxon>Haptophyta</taxon>
        <taxon>Prymnesiophyceae</taxon>
        <taxon>Isochrysidales</taxon>
        <taxon>Noelaerhabdaceae</taxon>
        <taxon>Emiliania</taxon>
    </lineage>
</organism>
<dbReference type="GeneID" id="17263267"/>
<dbReference type="RefSeq" id="XP_005791455.1">
    <property type="nucleotide sequence ID" value="XM_005791398.1"/>
</dbReference>
<name>A0A0D3KTE1_EMIH1</name>
<dbReference type="EnsemblProtists" id="EOD39026">
    <property type="protein sequence ID" value="EOD39026"/>
    <property type="gene ID" value="EMIHUDRAFT_223880"/>
</dbReference>
<accession>A0A0D3KTE1</accession>
<dbReference type="PaxDb" id="2903-EOD17118"/>
<dbReference type="GeneID" id="17284297"/>
<dbReference type="AlphaFoldDB" id="A0A0D3KTE1"/>
<dbReference type="KEGG" id="ehx:EMIHUDRAFT_223880"/>
<sequence length="62" mass="6730">MPSRTLQRVRSQLLTMRDDAREQLVMRHDSAARAVATPRMATTTPSSTLAARLSVIPHGSGA</sequence>
<reference evidence="2" key="1">
    <citation type="journal article" date="2013" name="Nature">
        <title>Pan genome of the phytoplankton Emiliania underpins its global distribution.</title>
        <authorList>
            <person name="Read B.A."/>
            <person name="Kegel J."/>
            <person name="Klute M.J."/>
            <person name="Kuo A."/>
            <person name="Lefebvre S.C."/>
            <person name="Maumus F."/>
            <person name="Mayer C."/>
            <person name="Miller J."/>
            <person name="Monier A."/>
            <person name="Salamov A."/>
            <person name="Young J."/>
            <person name="Aguilar M."/>
            <person name="Claverie J.M."/>
            <person name="Frickenhaus S."/>
            <person name="Gonzalez K."/>
            <person name="Herman E.K."/>
            <person name="Lin Y.C."/>
            <person name="Napier J."/>
            <person name="Ogata H."/>
            <person name="Sarno A.F."/>
            <person name="Shmutz J."/>
            <person name="Schroeder D."/>
            <person name="de Vargas C."/>
            <person name="Verret F."/>
            <person name="von Dassow P."/>
            <person name="Valentin K."/>
            <person name="Van de Peer Y."/>
            <person name="Wheeler G."/>
            <person name="Dacks J.B."/>
            <person name="Delwiche C.F."/>
            <person name="Dyhrman S.T."/>
            <person name="Glockner G."/>
            <person name="John U."/>
            <person name="Richards T."/>
            <person name="Worden A.Z."/>
            <person name="Zhang X."/>
            <person name="Grigoriev I.V."/>
            <person name="Allen A.E."/>
            <person name="Bidle K."/>
            <person name="Borodovsky M."/>
            <person name="Bowler C."/>
            <person name="Brownlee C."/>
            <person name="Cock J.M."/>
            <person name="Elias M."/>
            <person name="Gladyshev V.N."/>
            <person name="Groth M."/>
            <person name="Guda C."/>
            <person name="Hadaegh A."/>
            <person name="Iglesias-Rodriguez M.D."/>
            <person name="Jenkins J."/>
            <person name="Jones B.M."/>
            <person name="Lawson T."/>
            <person name="Leese F."/>
            <person name="Lindquist E."/>
            <person name="Lobanov A."/>
            <person name="Lomsadze A."/>
            <person name="Malik S.B."/>
            <person name="Marsh M.E."/>
            <person name="Mackinder L."/>
            <person name="Mock T."/>
            <person name="Mueller-Roeber B."/>
            <person name="Pagarete A."/>
            <person name="Parker M."/>
            <person name="Probert I."/>
            <person name="Quesneville H."/>
            <person name="Raines C."/>
            <person name="Rensing S.A."/>
            <person name="Riano-Pachon D.M."/>
            <person name="Richier S."/>
            <person name="Rokitta S."/>
            <person name="Shiraiwa Y."/>
            <person name="Soanes D.M."/>
            <person name="van der Giezen M."/>
            <person name="Wahlund T.M."/>
            <person name="Williams B."/>
            <person name="Wilson W."/>
            <person name="Wolfe G."/>
            <person name="Wurch L.L."/>
        </authorList>
    </citation>
    <scope>NUCLEOTIDE SEQUENCE</scope>
</reference>
<protein>
    <submittedName>
        <fullName evidence="1">Uncharacterized protein</fullName>
    </submittedName>
</protein>
<dbReference type="HOGENOM" id="CLU_2908785_0_0_1"/>
<reference evidence="1" key="2">
    <citation type="submission" date="2024-10" db="UniProtKB">
        <authorList>
            <consortium name="EnsemblProtists"/>
        </authorList>
    </citation>
    <scope>IDENTIFICATION</scope>
</reference>
<evidence type="ECO:0000313" key="1">
    <source>
        <dbReference type="EnsemblProtists" id="EOD39026"/>
    </source>
</evidence>
<dbReference type="RefSeq" id="XP_005769547.1">
    <property type="nucleotide sequence ID" value="XM_005769490.1"/>
</dbReference>
<dbReference type="EnsemblProtists" id="EOD17118">
    <property type="protein sequence ID" value="EOD17118"/>
    <property type="gene ID" value="EMIHUDRAFT_244421"/>
</dbReference>
<dbReference type="Proteomes" id="UP000013827">
    <property type="component" value="Unassembled WGS sequence"/>
</dbReference>
<proteinExistence type="predicted"/>
<keyword evidence="2" id="KW-1185">Reference proteome</keyword>
<dbReference type="KEGG" id="ehx:EMIHUDRAFT_244421"/>